<dbReference type="EMBL" id="QRDQ01000007">
    <property type="protein sequence ID" value="RED26599.1"/>
    <property type="molecule type" value="Genomic_DNA"/>
</dbReference>
<protein>
    <recommendedName>
        <fullName evidence="9">DNA gyrase subunit A</fullName>
        <ecNumber evidence="9">5.6.2.2</ecNumber>
    </recommendedName>
</protein>
<evidence type="ECO:0000256" key="2">
    <source>
        <dbReference type="ARBA" id="ARBA00008263"/>
    </source>
</evidence>
<dbReference type="InterPro" id="IPR006691">
    <property type="entry name" value="GyrA/parC_rep"/>
</dbReference>
<comment type="subunit">
    <text evidence="9">Heterotetramer, composed of two GyrA and two GyrB chains. In the heterotetramer, GyrA contains the active site tyrosine that forms a transient covalent intermediate with DNA, while GyrB binds cofactors and catalyzes ATP hydrolysis.</text>
</comment>
<dbReference type="Gene3D" id="1.10.268.10">
    <property type="entry name" value="Topoisomerase, domain 3"/>
    <property type="match status" value="1"/>
</dbReference>
<dbReference type="GO" id="GO:0003677">
    <property type="term" value="F:DNA binding"/>
    <property type="evidence" value="ECO:0007669"/>
    <property type="project" value="UniProtKB-UniRule"/>
</dbReference>
<dbReference type="InterPro" id="IPR005743">
    <property type="entry name" value="GyrA"/>
</dbReference>
<evidence type="ECO:0000256" key="4">
    <source>
        <dbReference type="ARBA" id="ARBA00022840"/>
    </source>
</evidence>
<proteinExistence type="inferred from homology"/>
<dbReference type="AlphaFoldDB" id="A0A3D9G0B9"/>
<dbReference type="CDD" id="cd00187">
    <property type="entry name" value="TOP4c"/>
    <property type="match status" value="1"/>
</dbReference>
<dbReference type="GO" id="GO:0005694">
    <property type="term" value="C:chromosome"/>
    <property type="evidence" value="ECO:0007669"/>
    <property type="project" value="InterPro"/>
</dbReference>
<evidence type="ECO:0000256" key="5">
    <source>
        <dbReference type="ARBA" id="ARBA00023029"/>
    </source>
</evidence>
<dbReference type="GO" id="GO:0034335">
    <property type="term" value="F:DNA negative supercoiling activity"/>
    <property type="evidence" value="ECO:0007669"/>
    <property type="project" value="UniProtKB-ARBA"/>
</dbReference>
<keyword evidence="3 9" id="KW-0547">Nucleotide-binding</keyword>
<dbReference type="PROSITE" id="PS52040">
    <property type="entry name" value="TOPO_IIA"/>
    <property type="match status" value="1"/>
</dbReference>
<dbReference type="OrthoDB" id="9806486at2"/>
<evidence type="ECO:0000313" key="13">
    <source>
        <dbReference type="EMBL" id="RED26599.1"/>
    </source>
</evidence>
<keyword evidence="6 9" id="KW-0238">DNA-binding</keyword>
<dbReference type="InterPro" id="IPR050220">
    <property type="entry name" value="Type_II_DNA_Topoisomerases"/>
</dbReference>
<dbReference type="InterPro" id="IPR002205">
    <property type="entry name" value="Topo_IIA_dom_A"/>
</dbReference>
<feature type="active site" description="O-(5'-phospho-DNA)-tyrosine intermediate" evidence="9 10">
    <location>
        <position position="121"/>
    </location>
</feature>
<name>A0A3D9G0B9_9FLAO</name>
<dbReference type="FunFam" id="2.120.10.90:FF:000005">
    <property type="entry name" value="DNA topoisomerase 4 subunit A"/>
    <property type="match status" value="1"/>
</dbReference>
<evidence type="ECO:0000256" key="9">
    <source>
        <dbReference type="HAMAP-Rule" id="MF_01897"/>
    </source>
</evidence>
<comment type="miscellaneous">
    <text evidence="9">Few gyrases are as efficient as E.coli at forming negative supercoils. Not all organisms have 2 type II topoisomerases; in organisms with a single type II topoisomerase this enzyme also has to decatenate newly replicated chromosomes.</text>
</comment>
<reference evidence="13 14" key="1">
    <citation type="submission" date="2018-07" db="EMBL/GenBank/DDBJ databases">
        <title>Genomic Encyclopedia of Archaeal and Bacterial Type Strains, Phase II (KMG-II): from individual species to whole genera.</title>
        <authorList>
            <person name="Goeker M."/>
        </authorList>
    </citation>
    <scope>NUCLEOTIDE SEQUENCE [LARGE SCALE GENOMIC DNA]</scope>
    <source>
        <strain evidence="13 14">DSM 25795</strain>
    </source>
</reference>
<keyword evidence="7 9" id="KW-0413">Isomerase</keyword>
<dbReference type="Proteomes" id="UP000257004">
    <property type="component" value="Unassembled WGS sequence"/>
</dbReference>
<evidence type="ECO:0000259" key="12">
    <source>
        <dbReference type="PROSITE" id="PS52040"/>
    </source>
</evidence>
<feature type="domain" description="Topo IIA-type catalytic" evidence="12">
    <location>
        <begin position="33"/>
        <end position="496"/>
    </location>
</feature>
<dbReference type="NCBIfam" id="TIGR01063">
    <property type="entry name" value="gyrA"/>
    <property type="match status" value="1"/>
</dbReference>
<dbReference type="Gene3D" id="3.90.199.10">
    <property type="entry name" value="Topoisomerase II, domain 5"/>
    <property type="match status" value="1"/>
</dbReference>
<dbReference type="Pfam" id="PF03989">
    <property type="entry name" value="DNA_gyraseA_C"/>
    <property type="match status" value="6"/>
</dbReference>
<dbReference type="Gene3D" id="2.120.10.90">
    <property type="entry name" value="DNA gyrase/topoisomerase IV, subunit A, C-terminal"/>
    <property type="match status" value="1"/>
</dbReference>
<evidence type="ECO:0000313" key="14">
    <source>
        <dbReference type="Proteomes" id="UP000257004"/>
    </source>
</evidence>
<dbReference type="InterPro" id="IPR013757">
    <property type="entry name" value="Topo_IIA_A_a_sf"/>
</dbReference>
<dbReference type="GO" id="GO:0005524">
    <property type="term" value="F:ATP binding"/>
    <property type="evidence" value="ECO:0007669"/>
    <property type="project" value="UniProtKB-UniRule"/>
</dbReference>
<keyword evidence="4 9" id="KW-0067">ATP-binding</keyword>
<evidence type="ECO:0000256" key="11">
    <source>
        <dbReference type="SAM" id="MobiDB-lite"/>
    </source>
</evidence>
<dbReference type="Pfam" id="PF00521">
    <property type="entry name" value="DNA_topoisoIV"/>
    <property type="match status" value="1"/>
</dbReference>
<evidence type="ECO:0000256" key="10">
    <source>
        <dbReference type="PROSITE-ProRule" id="PRU01384"/>
    </source>
</evidence>
<dbReference type="InterPro" id="IPR013758">
    <property type="entry name" value="Topo_IIA_A/C_ab"/>
</dbReference>
<dbReference type="GO" id="GO:0009330">
    <property type="term" value="C:DNA topoisomerase type II (double strand cut, ATP-hydrolyzing) complex"/>
    <property type="evidence" value="ECO:0007669"/>
    <property type="project" value="TreeGrafter"/>
</dbReference>
<dbReference type="GO" id="GO:0006265">
    <property type="term" value="P:DNA topological change"/>
    <property type="evidence" value="ECO:0007669"/>
    <property type="project" value="UniProtKB-UniRule"/>
</dbReference>
<dbReference type="FunFam" id="1.10.268.10:FF:000001">
    <property type="entry name" value="DNA gyrase subunit A"/>
    <property type="match status" value="1"/>
</dbReference>
<dbReference type="EC" id="5.6.2.2" evidence="9"/>
<organism evidence="13 14">
    <name type="scientific">Flavobacterium cutihirudinis</name>
    <dbReference type="NCBI Taxonomy" id="1265740"/>
    <lineage>
        <taxon>Bacteria</taxon>
        <taxon>Pseudomonadati</taxon>
        <taxon>Bacteroidota</taxon>
        <taxon>Flavobacteriia</taxon>
        <taxon>Flavobacteriales</taxon>
        <taxon>Flavobacteriaceae</taxon>
        <taxon>Flavobacterium</taxon>
    </lineage>
</organism>
<dbReference type="PANTHER" id="PTHR43493">
    <property type="entry name" value="DNA GYRASE/TOPOISOMERASE SUBUNIT A"/>
    <property type="match status" value="1"/>
</dbReference>
<dbReference type="SMART" id="SM00434">
    <property type="entry name" value="TOP4c"/>
    <property type="match status" value="1"/>
</dbReference>
<comment type="function">
    <text evidence="9">A type II topoisomerase that negatively supercoils closed circular double-stranded (ds) DNA in an ATP-dependent manner to modulate DNA topology and maintain chromosomes in an underwound state. Negative supercoiling favors strand separation, and DNA replication, transcription, recombination and repair, all of which involve strand separation. Also able to catalyze the interconversion of other topological isomers of dsDNA rings, including catenanes and knotted rings. Type II topoisomerases break and join 2 DNA strands simultaneously in an ATP-dependent manner.</text>
</comment>
<comment type="catalytic activity">
    <reaction evidence="1 9 10">
        <text>ATP-dependent breakage, passage and rejoining of double-stranded DNA.</text>
        <dbReference type="EC" id="5.6.2.2"/>
    </reaction>
</comment>
<dbReference type="RefSeq" id="WP_115886678.1">
    <property type="nucleotide sequence ID" value="NZ_QRDQ01000007.1"/>
</dbReference>
<keyword evidence="14" id="KW-1185">Reference proteome</keyword>
<dbReference type="SUPFAM" id="SSF56719">
    <property type="entry name" value="Type II DNA topoisomerase"/>
    <property type="match status" value="1"/>
</dbReference>
<feature type="compositionally biased region" description="Acidic residues" evidence="11">
    <location>
        <begin position="847"/>
        <end position="880"/>
    </location>
</feature>
<keyword evidence="5 9" id="KW-0799">Topoisomerase</keyword>
<dbReference type="GO" id="GO:0006261">
    <property type="term" value="P:DNA-templated DNA replication"/>
    <property type="evidence" value="ECO:0007669"/>
    <property type="project" value="UniProtKB-UniRule"/>
</dbReference>
<gene>
    <name evidence="9" type="primary">gyrA</name>
    <name evidence="13" type="ORF">BD847_0519</name>
</gene>
<dbReference type="NCBIfam" id="NF004044">
    <property type="entry name" value="PRK05561.1"/>
    <property type="match status" value="1"/>
</dbReference>
<dbReference type="GO" id="GO:0005737">
    <property type="term" value="C:cytoplasm"/>
    <property type="evidence" value="ECO:0007669"/>
    <property type="project" value="UniProtKB-SubCell"/>
</dbReference>
<keyword evidence="9" id="KW-0963">Cytoplasm</keyword>
<comment type="similarity">
    <text evidence="2 9">Belongs to the type II topoisomerase GyrA/ParC subunit family.</text>
</comment>
<evidence type="ECO:0000256" key="6">
    <source>
        <dbReference type="ARBA" id="ARBA00023125"/>
    </source>
</evidence>
<dbReference type="InterPro" id="IPR035516">
    <property type="entry name" value="Gyrase/topoIV_suA_C"/>
</dbReference>
<evidence type="ECO:0000256" key="7">
    <source>
        <dbReference type="ARBA" id="ARBA00023235"/>
    </source>
</evidence>
<dbReference type="FunFam" id="3.30.1360.40:FF:000002">
    <property type="entry name" value="DNA gyrase subunit A"/>
    <property type="match status" value="1"/>
</dbReference>
<comment type="caution">
    <text evidence="13">The sequence shown here is derived from an EMBL/GenBank/DDBJ whole genome shotgun (WGS) entry which is preliminary data.</text>
</comment>
<evidence type="ECO:0000256" key="8">
    <source>
        <dbReference type="ARBA" id="ARBA00063644"/>
    </source>
</evidence>
<dbReference type="InterPro" id="IPR013760">
    <property type="entry name" value="Topo_IIA-like_dom_sf"/>
</dbReference>
<dbReference type="PANTHER" id="PTHR43493:SF5">
    <property type="entry name" value="DNA GYRASE SUBUNIT A, CHLOROPLASTIC_MITOCHONDRIAL"/>
    <property type="match status" value="1"/>
</dbReference>
<evidence type="ECO:0000256" key="3">
    <source>
        <dbReference type="ARBA" id="ARBA00022741"/>
    </source>
</evidence>
<comment type="subunit">
    <text evidence="8">Heterotetramer composed of ParC and ParE.</text>
</comment>
<dbReference type="FunFam" id="3.90.199.10:FF:000001">
    <property type="entry name" value="DNA gyrase subunit A"/>
    <property type="match status" value="1"/>
</dbReference>
<dbReference type="Gene3D" id="3.30.1360.40">
    <property type="match status" value="1"/>
</dbReference>
<evidence type="ECO:0000256" key="1">
    <source>
        <dbReference type="ARBA" id="ARBA00000185"/>
    </source>
</evidence>
<dbReference type="SUPFAM" id="SSF101904">
    <property type="entry name" value="GyrA/ParC C-terminal domain-like"/>
    <property type="match status" value="1"/>
</dbReference>
<dbReference type="NCBIfam" id="NF004043">
    <property type="entry name" value="PRK05560.1"/>
    <property type="match status" value="1"/>
</dbReference>
<dbReference type="HAMAP" id="MF_01897">
    <property type="entry name" value="GyrA"/>
    <property type="match status" value="1"/>
</dbReference>
<comment type="subcellular location">
    <subcellularLocation>
        <location evidence="9">Cytoplasm</location>
    </subcellularLocation>
</comment>
<feature type="region of interest" description="Disordered" evidence="11">
    <location>
        <begin position="839"/>
        <end position="880"/>
    </location>
</feature>
<accession>A0A3D9G0B9</accession>
<feature type="short sequence motif" description="GyrA-box" evidence="9">
    <location>
        <begin position="523"/>
        <end position="529"/>
    </location>
</feature>
<sequence length="880" mass="99017">MSEGEKLIPINIEDEMKSAYIDYSMSVIVSRALPDVRDGLKPVHRRVLYGMYDLGVTSRSAHKKSARIVGEVLGKYHPHGDTSVYDAMVRMAQEWSMRYLLVDGQGNFGSVDGDSPAAMRYTEARMRKISEDIMADIEKETVDFQLNFDDTLYEPKVMPTRVPTLLVNGATGIAVGMATNMPPHNLTEVINGTLAYLDNNDIEIDELITHVKAPDFPTGGVIYGYEGVREAFKTGRGRIVMRAKVGFEEVDGRECIIVTEIPYQVNKAEMIKRTADLVNDKKIEGIANIRDESDRTGMRIVYILKRDATPNVVLNTLYKYTQLQSSFSVNNIALVKGRPQLLNLKDMIHYFIEHRHDVVVRRTQFELRKAEERAHILEGLIIASDNIDEVIALIRGSKNTDEAREKLIERFKLSDIQARAIVEMRLRQLTGLEQDKLRAEFEELMKLIEHLKALLADVNLRTDLIKEELIEIRDKYGDARRSQIEYSGGDVSIEDLIADENVVITISHAGYIKRTNLTEYKTQNRGGVGQKSAGTRDQDFLEHMFVATNHQYMMFFTQKGKCFWMRVYEIPEGSKTAKGRAIQNLVNIESDDKVKAFICTQDLKDKDYINSHNLVMVTKQGQVKKTSLEKYSKPRVNGVAAITIKEGDELMGAQLTNGESQIILAVKSGKLVRFEETKTRPMGRTASGVRGITLKDDTDEVIGMVTVDKNDINDSQILVVTENGYGKRTKLVDEDGEDVYRITNRGGKGVKTLNITEKTGKLISINAVTDSDDLMIINKSGLTIRMAIEDLRVMGRATQGVRLINLKGKDSIAAVTTVMKDEAEEVVVDEDGNVVESVIERVKPDLDEVLEDDGTPDDDEDDTEEEVEDEDDSEEEESEE</sequence>